<reference evidence="5" key="1">
    <citation type="submission" date="2021-10" db="EMBL/GenBank/DDBJ databases">
        <title>De novo Genome Assembly of Clathrus columnatus (Basidiomycota, Fungi) Using Illumina and Nanopore Sequence Data.</title>
        <authorList>
            <person name="Ogiso-Tanaka E."/>
            <person name="Itagaki H."/>
            <person name="Hosoya T."/>
            <person name="Hosaka K."/>
        </authorList>
    </citation>
    <scope>NUCLEOTIDE SEQUENCE</scope>
    <source>
        <strain evidence="5">MO-923</strain>
    </source>
</reference>
<keyword evidence="2" id="KW-0808">Transferase</keyword>
<evidence type="ECO:0000256" key="1">
    <source>
        <dbReference type="ARBA" id="ARBA00010118"/>
    </source>
</evidence>
<comment type="similarity">
    <text evidence="1">Belongs to the glycosyltransferase 90 family.</text>
</comment>
<accession>A0AAV5ALR8</accession>
<dbReference type="Proteomes" id="UP001050691">
    <property type="component" value="Unassembled WGS sequence"/>
</dbReference>
<dbReference type="AlphaFoldDB" id="A0AAV5ALR8"/>
<gene>
    <name evidence="5" type="ORF">Clacol_008974</name>
</gene>
<dbReference type="PANTHER" id="PTHR12203:SF35">
    <property type="entry name" value="PROTEIN O-GLUCOSYLTRANSFERASE 1"/>
    <property type="match status" value="1"/>
</dbReference>
<evidence type="ECO:0000313" key="6">
    <source>
        <dbReference type="Proteomes" id="UP001050691"/>
    </source>
</evidence>
<evidence type="ECO:0000256" key="3">
    <source>
        <dbReference type="SAM" id="MobiDB-lite"/>
    </source>
</evidence>
<feature type="region of interest" description="Disordered" evidence="3">
    <location>
        <begin position="1005"/>
        <end position="1029"/>
    </location>
</feature>
<protein>
    <recommendedName>
        <fullName evidence="4">Glycosyl transferase CAP10 domain-containing protein</fullName>
    </recommendedName>
</protein>
<sequence length="1101" mass="123798">MAQAQMNYENLLTRQSQTLQDAVRTYRKRYKRNPPKGFEEWYAFAKDNDVKIIDEYDQLMEDLHPFFNLSGNEMRRRALQVGSLPSVDLVKIQNGTSEIVEMKKAFQDDESKIPGRIGGPRARGFRAMISKFEHKLPDMYFPINAKAEGRVLVPWEHKAYPNMTLQDSSAGVQAMLGEEFHPDWRGEGNVWEAYRRTCHPSSKARRLFGSIRGQTALSTSHQTSHLSVGQAYIKPLQPEKEITFVEGPDDTFDFCAEPWARFQQGHFFSDWRTIPVFYPILSPGKAPGFSDILIPSHYYYSPTRDYTYGWNEGDPKKPDEVDQNEVPWEEKSEKIFWRGSTTGGGSSPPGFITSYQRHRFLETATGQSSSNATRLIVFADPPGSEHFISAEIPLHDMNEELMDTAFTKAVGCKGFPGGCDGMSKHYRFANPVPLGEHWRHKYLIDFDGMGYSARAMAFLESESALVKATVYREFYSDWIQPWLHYIPLSQSYQEIYNIHAYFSGASPSMLKAVHSESVPLSSTERLSSDGDKQLRKIASSGREWKQSVGRKVDMEKLGHLKQGWTCWIADTQITKIHQWVSSTSSSSSSPRSIAMSATGVSFMSAKTGLLPSRLGPYAEIDRTDDEFDRAIGRFLSVKDQNFAISGTIPMESESTILFFKTSVTDLTQFVEQTGITHSLPFPLRTDRFNQSPAFNALLAECENSSDELDLNNELEVHKDSSVRARLDNKSKPRTWSLRHPFSLSFDLANHPIIDTIRSVLFPKLHPGSYLYAVRDKLELFLAGTSSNASRSPPSQGYSGATRVGTIILTLPMLYGGGASLVRNQHGRVERFYSPAQGNPGDTTLHWMAYTADCDHEVDLVEHGCRLIISYRVYMKSFGPAGPSPNPLLIPNNQLLDALMLVLNLSRRKTLAIHLTGQYTCAPTQLLADSLVPFLKGSDATLYHSLKLFRLTPELRWSAAGYIWPADKTVKFDRTEELLPATVHQNTNIVYNLPGAAAQHIRQRRKSTSRSVGSFDSESMGSSSSGSFESSYLSRSRSVRYEGQSRWETGIGNGALSLADANIILLTSPQDVNVFVEEVDVNLRGELFKVPSDYLDMFAFCV</sequence>
<feature type="compositionally biased region" description="Low complexity" evidence="3">
    <location>
        <begin position="1010"/>
        <end position="1029"/>
    </location>
</feature>
<dbReference type="Pfam" id="PF05686">
    <property type="entry name" value="Glyco_transf_90"/>
    <property type="match status" value="1"/>
</dbReference>
<dbReference type="EMBL" id="BPWL01000010">
    <property type="protein sequence ID" value="GJJ14707.1"/>
    <property type="molecule type" value="Genomic_DNA"/>
</dbReference>
<name>A0AAV5ALR8_9AGAM</name>
<dbReference type="PANTHER" id="PTHR12203">
    <property type="entry name" value="KDEL LYS-ASP-GLU-LEU CONTAINING - RELATED"/>
    <property type="match status" value="1"/>
</dbReference>
<evidence type="ECO:0000256" key="2">
    <source>
        <dbReference type="ARBA" id="ARBA00022679"/>
    </source>
</evidence>
<evidence type="ECO:0000313" key="5">
    <source>
        <dbReference type="EMBL" id="GJJ14707.1"/>
    </source>
</evidence>
<feature type="domain" description="Glycosyl transferase CAP10" evidence="4">
    <location>
        <begin position="242"/>
        <end position="544"/>
    </location>
</feature>
<dbReference type="SMART" id="SM00672">
    <property type="entry name" value="CAP10"/>
    <property type="match status" value="1"/>
</dbReference>
<proteinExistence type="inferred from homology"/>
<dbReference type="InterPro" id="IPR006598">
    <property type="entry name" value="CAP10"/>
</dbReference>
<organism evidence="5 6">
    <name type="scientific">Clathrus columnatus</name>
    <dbReference type="NCBI Taxonomy" id="1419009"/>
    <lineage>
        <taxon>Eukaryota</taxon>
        <taxon>Fungi</taxon>
        <taxon>Dikarya</taxon>
        <taxon>Basidiomycota</taxon>
        <taxon>Agaricomycotina</taxon>
        <taxon>Agaricomycetes</taxon>
        <taxon>Phallomycetidae</taxon>
        <taxon>Phallales</taxon>
        <taxon>Clathraceae</taxon>
        <taxon>Clathrus</taxon>
    </lineage>
</organism>
<evidence type="ECO:0000259" key="4">
    <source>
        <dbReference type="SMART" id="SM00672"/>
    </source>
</evidence>
<comment type="caution">
    <text evidence="5">The sequence shown here is derived from an EMBL/GenBank/DDBJ whole genome shotgun (WGS) entry which is preliminary data.</text>
</comment>
<dbReference type="InterPro" id="IPR051091">
    <property type="entry name" value="O-Glucosyltr/Glycosyltrsf_90"/>
</dbReference>
<dbReference type="GO" id="GO:0016740">
    <property type="term" value="F:transferase activity"/>
    <property type="evidence" value="ECO:0007669"/>
    <property type="project" value="UniProtKB-KW"/>
</dbReference>
<keyword evidence="6" id="KW-1185">Reference proteome</keyword>